<evidence type="ECO:0000256" key="1">
    <source>
        <dbReference type="ARBA" id="ARBA00009497"/>
    </source>
</evidence>
<evidence type="ECO:0000256" key="3">
    <source>
        <dbReference type="SAM" id="MobiDB-lite"/>
    </source>
</evidence>
<dbReference type="Gene3D" id="1.20.1260.10">
    <property type="match status" value="1"/>
</dbReference>
<evidence type="ECO:0000259" key="4">
    <source>
        <dbReference type="Pfam" id="PF00210"/>
    </source>
</evidence>
<organism evidence="5 6">
    <name type="scientific">Deinococcus marmoris</name>
    <dbReference type="NCBI Taxonomy" id="249408"/>
    <lineage>
        <taxon>Bacteria</taxon>
        <taxon>Thermotogati</taxon>
        <taxon>Deinococcota</taxon>
        <taxon>Deinococci</taxon>
        <taxon>Deinococcales</taxon>
        <taxon>Deinococcaceae</taxon>
        <taxon>Deinococcus</taxon>
    </lineage>
</organism>
<accession>A0A1U7P188</accession>
<evidence type="ECO:0000256" key="2">
    <source>
        <dbReference type="RuleBase" id="RU003875"/>
    </source>
</evidence>
<comment type="caution">
    <text evidence="5">The sequence shown here is derived from an EMBL/GenBank/DDBJ whole genome shotgun (WGS) entry which is preliminary data.</text>
</comment>
<dbReference type="Pfam" id="PF00210">
    <property type="entry name" value="Ferritin"/>
    <property type="match status" value="1"/>
</dbReference>
<dbReference type="AlphaFoldDB" id="A0A1U7P188"/>
<dbReference type="InterPro" id="IPR012347">
    <property type="entry name" value="Ferritin-like"/>
</dbReference>
<protein>
    <submittedName>
        <fullName evidence="5">Non-specific DNA-binding protein Dps / Iron-binding ferritin-like antioxidant protein / Ferroxidase</fullName>
    </submittedName>
</protein>
<sequence length="179" mass="19908">MTQNDSRKTVTSSAPDALKTPTDLKADGVQKIVEAINPIIADAYAVYLKTKNFHWHLSGSHFRDYHLLFDEQAEQLLGSTDPLAERVRKLGGTTLRSVSHISGLQTVQDNNADFVAPLDMLRELMADNQSIAASMRAAHETCDDARDYATSSLLEVLIDETERRIWFLFEAAQGGENTK</sequence>
<dbReference type="PANTHER" id="PTHR42932">
    <property type="entry name" value="GENERAL STRESS PROTEIN 20U"/>
    <property type="match status" value="1"/>
</dbReference>
<dbReference type="CDD" id="cd01043">
    <property type="entry name" value="DPS"/>
    <property type="match status" value="1"/>
</dbReference>
<dbReference type="PANTHER" id="PTHR42932:SF3">
    <property type="entry name" value="DNA PROTECTION DURING STARVATION PROTEIN"/>
    <property type="match status" value="1"/>
</dbReference>
<dbReference type="SUPFAM" id="SSF47240">
    <property type="entry name" value="Ferritin-like"/>
    <property type="match status" value="1"/>
</dbReference>
<comment type="similarity">
    <text evidence="1 2">Belongs to the Dps family.</text>
</comment>
<dbReference type="InterPro" id="IPR009078">
    <property type="entry name" value="Ferritin-like_SF"/>
</dbReference>
<feature type="domain" description="Ferritin/DPS" evidence="4">
    <location>
        <begin position="34"/>
        <end position="168"/>
    </location>
</feature>
<dbReference type="EMBL" id="MSTI01000050">
    <property type="protein sequence ID" value="OLV18933.1"/>
    <property type="molecule type" value="Genomic_DNA"/>
</dbReference>
<keyword evidence="5" id="KW-0238">DNA-binding</keyword>
<dbReference type="InterPro" id="IPR002177">
    <property type="entry name" value="DPS_DNA-bd"/>
</dbReference>
<name>A0A1U7P188_9DEIO</name>
<feature type="region of interest" description="Disordered" evidence="3">
    <location>
        <begin position="1"/>
        <end position="21"/>
    </location>
</feature>
<dbReference type="GO" id="GO:0008199">
    <property type="term" value="F:ferric iron binding"/>
    <property type="evidence" value="ECO:0007669"/>
    <property type="project" value="InterPro"/>
</dbReference>
<keyword evidence="6" id="KW-1185">Reference proteome</keyword>
<evidence type="ECO:0000313" key="5">
    <source>
        <dbReference type="EMBL" id="OLV18933.1"/>
    </source>
</evidence>
<reference evidence="5 6" key="1">
    <citation type="submission" date="2017-01" db="EMBL/GenBank/DDBJ databases">
        <title>Genome Analysis of Deinococcus marmoris KOPRI26562.</title>
        <authorList>
            <person name="Kim J.H."/>
            <person name="Oh H.-M."/>
        </authorList>
    </citation>
    <scope>NUCLEOTIDE SEQUENCE [LARGE SCALE GENOMIC DNA]</scope>
    <source>
        <strain evidence="5 6">KOPRI26562</strain>
    </source>
</reference>
<evidence type="ECO:0000313" key="6">
    <source>
        <dbReference type="Proteomes" id="UP000186607"/>
    </source>
</evidence>
<dbReference type="Proteomes" id="UP000186607">
    <property type="component" value="Unassembled WGS sequence"/>
</dbReference>
<dbReference type="InterPro" id="IPR008331">
    <property type="entry name" value="Ferritin_DPS_dom"/>
</dbReference>
<dbReference type="RefSeq" id="WP_075831344.1">
    <property type="nucleotide sequence ID" value="NZ_MSTI01000050.1"/>
</dbReference>
<dbReference type="GO" id="GO:0003677">
    <property type="term" value="F:DNA binding"/>
    <property type="evidence" value="ECO:0007669"/>
    <property type="project" value="UniProtKB-KW"/>
</dbReference>
<dbReference type="STRING" id="249408.BOO71_0004435"/>
<dbReference type="PIRSF" id="PIRSF005900">
    <property type="entry name" value="Dps"/>
    <property type="match status" value="1"/>
</dbReference>
<proteinExistence type="inferred from homology"/>
<dbReference type="PRINTS" id="PR01346">
    <property type="entry name" value="HELNAPAPROT"/>
</dbReference>
<gene>
    <name evidence="5" type="ORF">BOO71_0004435</name>
</gene>
<dbReference type="OrthoDB" id="9797023at2"/>